<keyword evidence="21" id="KW-1185">Reference proteome</keyword>
<keyword evidence="5 18" id="KW-0548">Nucleotidyltransferase</keyword>
<dbReference type="PANTHER" id="PTHR30231:SF41">
    <property type="entry name" value="DNA POLYMERASE III SUBUNIT EPSILON"/>
    <property type="match status" value="1"/>
</dbReference>
<keyword evidence="10 18" id="KW-0269">Exonuclease</keyword>
<evidence type="ECO:0000256" key="17">
    <source>
        <dbReference type="PIRSR" id="PIRSR606309-3"/>
    </source>
</evidence>
<evidence type="ECO:0000256" key="12">
    <source>
        <dbReference type="ARBA" id="ARBA00022932"/>
    </source>
</evidence>
<dbReference type="Pfam" id="PF00929">
    <property type="entry name" value="RNase_T"/>
    <property type="match status" value="1"/>
</dbReference>
<evidence type="ECO:0000256" key="2">
    <source>
        <dbReference type="ARBA" id="ARBA00012417"/>
    </source>
</evidence>
<evidence type="ECO:0000256" key="1">
    <source>
        <dbReference type="ARBA" id="ARBA00001936"/>
    </source>
</evidence>
<dbReference type="Proteomes" id="UP000075653">
    <property type="component" value="Unassembled WGS sequence"/>
</dbReference>
<keyword evidence="11 17" id="KW-0460">Magnesium</keyword>
<evidence type="ECO:0000256" key="7">
    <source>
        <dbReference type="ARBA" id="ARBA00022722"/>
    </source>
</evidence>
<comment type="subunit">
    <text evidence="18">DNA polymerase III contains a core (composed of alpha, epsilon and theta chains) that associates with a tau subunit. This core dimerizes to form the POLIII' complex. PolIII' associates with the gamma complex (composed of gamma, delta, delta', psi and chi chains) and with the beta chain to form the complete DNA polymerase III complex.</text>
</comment>
<keyword evidence="12 18" id="KW-0239">DNA-directed DNA polymerase</keyword>
<feature type="binding site" evidence="16">
    <location>
        <position position="5"/>
    </location>
    <ligand>
        <name>substrate</name>
    </ligand>
</feature>
<dbReference type="GO" id="GO:0003887">
    <property type="term" value="F:DNA-directed DNA polymerase activity"/>
    <property type="evidence" value="ECO:0007669"/>
    <property type="project" value="UniProtKB-KW"/>
</dbReference>
<feature type="binding site" evidence="17">
    <location>
        <position position="3"/>
    </location>
    <ligand>
        <name>a divalent metal cation</name>
        <dbReference type="ChEBI" id="CHEBI:60240"/>
        <label>1</label>
        <note>catalytic</note>
    </ligand>
</feature>
<evidence type="ECO:0000256" key="14">
    <source>
        <dbReference type="ARBA" id="ARBA00049244"/>
    </source>
</evidence>
<name>A0A149VX79_9PROT</name>
<proteinExistence type="predicted"/>
<keyword evidence="6 18" id="KW-0235">DNA replication</keyword>
<feature type="binding site" evidence="16">
    <location>
        <position position="161"/>
    </location>
    <ligand>
        <name>substrate</name>
    </ligand>
</feature>
<dbReference type="EC" id="2.7.7.7" evidence="2 18"/>
<feature type="binding site" evidence="16">
    <location>
        <position position="52"/>
    </location>
    <ligand>
        <name>substrate</name>
    </ligand>
</feature>
<keyword evidence="13 17" id="KW-0464">Manganese</keyword>
<dbReference type="STRING" id="1789004.FEMY_16050"/>
<dbReference type="EMBL" id="LRRD01000034">
    <property type="protein sequence ID" value="KXW57843.1"/>
    <property type="molecule type" value="Genomic_DNA"/>
</dbReference>
<dbReference type="CDD" id="cd06131">
    <property type="entry name" value="DNA_pol_III_epsilon_Ecoli_like"/>
    <property type="match status" value="1"/>
</dbReference>
<evidence type="ECO:0000256" key="3">
    <source>
        <dbReference type="ARBA" id="ARBA00020352"/>
    </source>
</evidence>
<comment type="cofactor">
    <cofactor evidence="17">
        <name>Mg(2+)</name>
        <dbReference type="ChEBI" id="CHEBI:18420"/>
    </cofactor>
    <cofactor evidence="17">
        <name>Mn(2+)</name>
        <dbReference type="ChEBI" id="CHEBI:29035"/>
    </cofactor>
    <text evidence="17">Binds 2 divalent metal cations. Magnesium or manganese.</text>
</comment>
<keyword evidence="7 18" id="KW-0540">Nuclease</keyword>
<evidence type="ECO:0000256" key="4">
    <source>
        <dbReference type="ARBA" id="ARBA00022679"/>
    </source>
</evidence>
<evidence type="ECO:0000256" key="5">
    <source>
        <dbReference type="ARBA" id="ARBA00022695"/>
    </source>
</evidence>
<dbReference type="FunFam" id="3.30.420.10:FF:000012">
    <property type="entry name" value="DNA polymerase III subunit epsilon"/>
    <property type="match status" value="1"/>
</dbReference>
<feature type="binding site" evidence="16">
    <location>
        <position position="3"/>
    </location>
    <ligand>
        <name>substrate</name>
    </ligand>
</feature>
<accession>A0A149VX79</accession>
<gene>
    <name evidence="18 20" type="primary">dnaQ</name>
    <name evidence="20" type="ORF">FEMY_16050</name>
</gene>
<feature type="binding site" evidence="17">
    <location>
        <position position="5"/>
    </location>
    <ligand>
        <name>a divalent metal cation</name>
        <dbReference type="ChEBI" id="CHEBI:60240"/>
        <label>1</label>
        <note>catalytic</note>
    </ligand>
</feature>
<evidence type="ECO:0000313" key="20">
    <source>
        <dbReference type="EMBL" id="KXW57843.1"/>
    </source>
</evidence>
<feature type="domain" description="Exonuclease" evidence="19">
    <location>
        <begin position="2"/>
        <end position="178"/>
    </location>
</feature>
<keyword evidence="9 18" id="KW-0378">Hydrolase</keyword>
<dbReference type="Gene3D" id="3.30.420.10">
    <property type="entry name" value="Ribonuclease H-like superfamily/Ribonuclease H"/>
    <property type="match status" value="1"/>
</dbReference>
<dbReference type="InterPro" id="IPR036397">
    <property type="entry name" value="RNaseH_sf"/>
</dbReference>
<keyword evidence="4 18" id="KW-0808">Transferase</keyword>
<dbReference type="NCBIfam" id="TIGR01406">
    <property type="entry name" value="dnaQ_proteo"/>
    <property type="match status" value="1"/>
</dbReference>
<comment type="catalytic activity">
    <reaction evidence="14 18">
        <text>DNA(n) + a 2'-deoxyribonucleoside 5'-triphosphate = DNA(n+1) + diphosphate</text>
        <dbReference type="Rhea" id="RHEA:22508"/>
        <dbReference type="Rhea" id="RHEA-COMP:17339"/>
        <dbReference type="Rhea" id="RHEA-COMP:17340"/>
        <dbReference type="ChEBI" id="CHEBI:33019"/>
        <dbReference type="ChEBI" id="CHEBI:61560"/>
        <dbReference type="ChEBI" id="CHEBI:173112"/>
        <dbReference type="EC" id="2.7.7.7"/>
    </reaction>
</comment>
<evidence type="ECO:0000256" key="18">
    <source>
        <dbReference type="RuleBase" id="RU364087"/>
    </source>
</evidence>
<evidence type="ECO:0000259" key="19">
    <source>
        <dbReference type="SMART" id="SM00479"/>
    </source>
</evidence>
<feature type="active site" description="Proton acceptor" evidence="15">
    <location>
        <position position="156"/>
    </location>
</feature>
<dbReference type="InterPro" id="IPR006054">
    <property type="entry name" value="DnaQ"/>
</dbReference>
<protein>
    <recommendedName>
        <fullName evidence="3 18">DNA polymerase III subunit epsilon</fullName>
        <ecNumber evidence="2 18">2.7.7.7</ecNumber>
    </recommendedName>
</protein>
<comment type="cofactor">
    <cofactor evidence="1 18">
        <name>Mn(2+)</name>
        <dbReference type="ChEBI" id="CHEBI:29035"/>
    </cofactor>
</comment>
<dbReference type="GO" id="GO:0005829">
    <property type="term" value="C:cytosol"/>
    <property type="evidence" value="ECO:0007669"/>
    <property type="project" value="TreeGrafter"/>
</dbReference>
<dbReference type="GO" id="GO:0003677">
    <property type="term" value="F:DNA binding"/>
    <property type="evidence" value="ECO:0007669"/>
    <property type="project" value="InterPro"/>
</dbReference>
<dbReference type="NCBIfam" id="NF004316">
    <property type="entry name" value="PRK05711.1"/>
    <property type="match status" value="1"/>
</dbReference>
<comment type="caution">
    <text evidence="20">The sequence shown here is derived from an EMBL/GenBank/DDBJ whole genome shotgun (WGS) entry which is preliminary data.</text>
</comment>
<evidence type="ECO:0000256" key="16">
    <source>
        <dbReference type="PIRSR" id="PIRSR606309-2"/>
    </source>
</evidence>
<dbReference type="GO" id="GO:0046872">
    <property type="term" value="F:metal ion binding"/>
    <property type="evidence" value="ECO:0007669"/>
    <property type="project" value="UniProtKB-KW"/>
</dbReference>
<comment type="function">
    <text evidence="18">DNA polymerase III is a complex, multichain enzyme responsible for most of the replicative synthesis in bacteria. The epsilon subunit contain the editing function and is a proofreading 3'-5' exonuclease.</text>
</comment>
<organism evidence="20 21">
    <name type="scientific">Ferrovum myxofaciens</name>
    <dbReference type="NCBI Taxonomy" id="416213"/>
    <lineage>
        <taxon>Bacteria</taxon>
        <taxon>Pseudomonadati</taxon>
        <taxon>Pseudomonadota</taxon>
        <taxon>Betaproteobacteria</taxon>
        <taxon>Ferrovales</taxon>
        <taxon>Ferrovaceae</taxon>
        <taxon>Ferrovum</taxon>
    </lineage>
</organism>
<sequence length="239" mass="26801">MLDTETTGLDPRQGHRLVEIGLVEILTRRRARTWHHYLNPRRESDPGALEKHGLTTDFLKDKPPFGSVVESFIEFLCDSPKGMPLNCLVIHNAAFDLGFLDHELSLLGRPALLAHLPEGVLVDSLKVARELFPGKRNSLDALCERYEIDHAHRTFHGALLDAELLGEVYLAMTRGQEHLLMPEETSPGSMQMPGYVASVSAHGLRVPKATEEEMEAHRTQLERIHQASGGRVLWRPEIA</sequence>
<dbReference type="InterPro" id="IPR006309">
    <property type="entry name" value="DnaQ_proteo"/>
</dbReference>
<keyword evidence="8 17" id="KW-0479">Metal-binding</keyword>
<dbReference type="SMART" id="SM00479">
    <property type="entry name" value="EXOIII"/>
    <property type="match status" value="1"/>
</dbReference>
<evidence type="ECO:0000313" key="21">
    <source>
        <dbReference type="Proteomes" id="UP000075653"/>
    </source>
</evidence>
<dbReference type="InterPro" id="IPR012337">
    <property type="entry name" value="RNaseH-like_sf"/>
</dbReference>
<dbReference type="GO" id="GO:0045004">
    <property type="term" value="P:DNA replication proofreading"/>
    <property type="evidence" value="ECO:0007669"/>
    <property type="project" value="TreeGrafter"/>
</dbReference>
<evidence type="ECO:0000256" key="9">
    <source>
        <dbReference type="ARBA" id="ARBA00022801"/>
    </source>
</evidence>
<evidence type="ECO:0000256" key="13">
    <source>
        <dbReference type="ARBA" id="ARBA00023211"/>
    </source>
</evidence>
<evidence type="ECO:0000256" key="8">
    <source>
        <dbReference type="ARBA" id="ARBA00022723"/>
    </source>
</evidence>
<reference evidence="20 21" key="1">
    <citation type="submission" date="2016-01" db="EMBL/GenBank/DDBJ databases">
        <title>Genome sequence of the acidophilic iron oxidising Ferrovum strain Z-31.</title>
        <authorList>
            <person name="Poehlein A."/>
            <person name="Ullrich S.R."/>
            <person name="Schloemann M."/>
            <person name="Muehling M."/>
            <person name="Daniel R."/>
        </authorList>
    </citation>
    <scope>NUCLEOTIDE SEQUENCE [LARGE SCALE GENOMIC DNA]</scope>
    <source>
        <strain evidence="20 21">Z-31</strain>
    </source>
</reference>
<evidence type="ECO:0000256" key="10">
    <source>
        <dbReference type="ARBA" id="ARBA00022839"/>
    </source>
</evidence>
<dbReference type="NCBIfam" id="TIGR00573">
    <property type="entry name" value="dnaq"/>
    <property type="match status" value="1"/>
</dbReference>
<evidence type="ECO:0000256" key="11">
    <source>
        <dbReference type="ARBA" id="ARBA00022842"/>
    </source>
</evidence>
<evidence type="ECO:0000256" key="15">
    <source>
        <dbReference type="PIRSR" id="PIRSR606309-1"/>
    </source>
</evidence>
<evidence type="ECO:0000256" key="6">
    <source>
        <dbReference type="ARBA" id="ARBA00022705"/>
    </source>
</evidence>
<dbReference type="SUPFAM" id="SSF53098">
    <property type="entry name" value="Ribonuclease H-like"/>
    <property type="match status" value="1"/>
</dbReference>
<dbReference type="GO" id="GO:0008408">
    <property type="term" value="F:3'-5' exonuclease activity"/>
    <property type="evidence" value="ECO:0007669"/>
    <property type="project" value="TreeGrafter"/>
</dbReference>
<dbReference type="InterPro" id="IPR013520">
    <property type="entry name" value="Ribonucl_H"/>
</dbReference>
<dbReference type="PANTHER" id="PTHR30231">
    <property type="entry name" value="DNA POLYMERASE III SUBUNIT EPSILON"/>
    <property type="match status" value="1"/>
</dbReference>
<dbReference type="AlphaFoldDB" id="A0A149VX79"/>
<dbReference type="PATRIC" id="fig|1789004.3.peg.1637"/>
<feature type="binding site" evidence="17">
    <location>
        <position position="161"/>
    </location>
    <ligand>
        <name>a divalent metal cation</name>
        <dbReference type="ChEBI" id="CHEBI:60240"/>
        <label>1</label>
        <note>catalytic</note>
    </ligand>
</feature>